<reference evidence="8" key="1">
    <citation type="submission" date="2015-01" db="EMBL/GenBank/DDBJ databases">
        <title>The Genome Sequence of Cryptococcus gattii CA1280.</title>
        <authorList>
            <consortium name="The Broad Institute Genomics Platform"/>
            <person name="Cuomo C."/>
            <person name="Litvintseva A."/>
            <person name="Chen Y."/>
            <person name="Heitman J."/>
            <person name="Sun S."/>
            <person name="Springer D."/>
            <person name="Dromer F."/>
            <person name="Young S."/>
            <person name="Zeng Q."/>
            <person name="Gargeya S."/>
            <person name="Abouelleil A."/>
            <person name="Alvarado L."/>
            <person name="Chapman S.B."/>
            <person name="Gainer-Dewar J."/>
            <person name="Goldberg J."/>
            <person name="Griggs A."/>
            <person name="Gujja S."/>
            <person name="Hansen M."/>
            <person name="Howarth C."/>
            <person name="Imamovic A."/>
            <person name="Larimer J."/>
            <person name="Murphy C."/>
            <person name="Naylor J."/>
            <person name="Pearson M."/>
            <person name="Priest M."/>
            <person name="Roberts A."/>
            <person name="Saif S."/>
            <person name="Shea T."/>
            <person name="Sykes S."/>
            <person name="Wortman J."/>
            <person name="Nusbaum C."/>
            <person name="Birren B."/>
        </authorList>
    </citation>
    <scope>NUCLEOTIDE SEQUENCE [LARGE SCALE GENOMIC DNA]</scope>
    <source>
        <strain evidence="8">CA1280</strain>
    </source>
</reference>
<dbReference type="GO" id="GO:0005741">
    <property type="term" value="C:mitochondrial outer membrane"/>
    <property type="evidence" value="ECO:0007669"/>
    <property type="project" value="UniProtKB-SubCell"/>
</dbReference>
<evidence type="ECO:0000256" key="2">
    <source>
        <dbReference type="ARBA" id="ARBA00006617"/>
    </source>
</evidence>
<dbReference type="GO" id="GO:0051170">
    <property type="term" value="P:import into nucleus"/>
    <property type="evidence" value="ECO:0007669"/>
    <property type="project" value="TreeGrafter"/>
</dbReference>
<dbReference type="EMBL" id="KN847982">
    <property type="protein sequence ID" value="KIR46974.1"/>
    <property type="molecule type" value="Genomic_DNA"/>
</dbReference>
<proteinExistence type="inferred from homology"/>
<dbReference type="InterPro" id="IPR036291">
    <property type="entry name" value="NAD(P)-bd_dom_sf"/>
</dbReference>
<name>A0A0D0VKJ2_CRYGA</name>
<accession>A0A0D0VKJ2</accession>
<protein>
    <submittedName>
        <fullName evidence="8">Endoplasmic reticulum protein</fullName>
    </submittedName>
</protein>
<dbReference type="OrthoDB" id="430436at2759"/>
<dbReference type="AlphaFoldDB" id="A0A0D0VKJ2"/>
<dbReference type="HOGENOM" id="CLU_071330_3_0_1"/>
<evidence type="ECO:0000259" key="7">
    <source>
        <dbReference type="Pfam" id="PF13460"/>
    </source>
</evidence>
<sequence>MTTPTAITLVGATGLTGSHSLNCLLTSPHAFSINALVRRPLSDIPSAANPLTKLTTRLYNSLFDAPNDKDALVQQGGIYVSCLGTTRAKAGGTAEQEKLDLGLNKDLATRAKKDGASTMILVSSLGAASSSYFFYSRMKGQLEDAVKDLDFEHTVILQPAVLLGDRTESRGISESVLKGVIRGIRKVGLPVDSLAIEGADIGACIAHLAANPPSEKVLIIGDHEIIAYAKQFRAAQAQSPK</sequence>
<dbReference type="Pfam" id="PF13460">
    <property type="entry name" value="NAD_binding_10"/>
    <property type="match status" value="1"/>
</dbReference>
<evidence type="ECO:0000256" key="6">
    <source>
        <dbReference type="ARBA" id="ARBA00023136"/>
    </source>
</evidence>
<evidence type="ECO:0000256" key="4">
    <source>
        <dbReference type="ARBA" id="ARBA00022946"/>
    </source>
</evidence>
<dbReference type="PANTHER" id="PTHR14097">
    <property type="entry name" value="OXIDOREDUCTASE HTATIP2"/>
    <property type="match status" value="1"/>
</dbReference>
<comment type="subcellular location">
    <subcellularLocation>
        <location evidence="1">Mitochondrion outer membrane</location>
        <topology evidence="1">Peripheral membrane protein</topology>
    </subcellularLocation>
</comment>
<evidence type="ECO:0000313" key="8">
    <source>
        <dbReference type="EMBL" id="KIR46974.1"/>
    </source>
</evidence>
<evidence type="ECO:0000256" key="1">
    <source>
        <dbReference type="ARBA" id="ARBA00004450"/>
    </source>
</evidence>
<keyword evidence="5" id="KW-0496">Mitochondrion</keyword>
<keyword evidence="3" id="KW-1000">Mitochondrion outer membrane</keyword>
<keyword evidence="6" id="KW-0472">Membrane</keyword>
<comment type="similarity">
    <text evidence="2">Belongs to the FMP52 family.</text>
</comment>
<dbReference type="PANTHER" id="PTHR14097:SF7">
    <property type="entry name" value="OXIDOREDUCTASE HTATIP2"/>
    <property type="match status" value="1"/>
</dbReference>
<dbReference type="InterPro" id="IPR016040">
    <property type="entry name" value="NAD(P)-bd_dom"/>
</dbReference>
<dbReference type="FunFam" id="3.40.50.720:FF:000366">
    <property type="entry name" value="Protein FMP52, mitochondrial"/>
    <property type="match status" value="1"/>
</dbReference>
<evidence type="ECO:0000256" key="5">
    <source>
        <dbReference type="ARBA" id="ARBA00023128"/>
    </source>
</evidence>
<evidence type="ECO:0000256" key="3">
    <source>
        <dbReference type="ARBA" id="ARBA00022787"/>
    </source>
</evidence>
<gene>
    <name evidence="8" type="ORF">I312_03870</name>
</gene>
<keyword evidence="4" id="KW-0809">Transit peptide</keyword>
<dbReference type="Gene3D" id="3.40.50.720">
    <property type="entry name" value="NAD(P)-binding Rossmann-like Domain"/>
    <property type="match status" value="1"/>
</dbReference>
<dbReference type="SUPFAM" id="SSF51735">
    <property type="entry name" value="NAD(P)-binding Rossmann-fold domains"/>
    <property type="match status" value="1"/>
</dbReference>
<feature type="domain" description="NAD(P)-binding" evidence="7">
    <location>
        <begin position="11"/>
        <end position="170"/>
    </location>
</feature>
<organism evidence="8">
    <name type="scientific">Cryptococcus bacillisporus CA1280</name>
    <dbReference type="NCBI Taxonomy" id="1296109"/>
    <lineage>
        <taxon>Eukaryota</taxon>
        <taxon>Fungi</taxon>
        <taxon>Dikarya</taxon>
        <taxon>Basidiomycota</taxon>
        <taxon>Agaricomycotina</taxon>
        <taxon>Tremellomycetes</taxon>
        <taxon>Tremellales</taxon>
        <taxon>Cryptococcaceae</taxon>
        <taxon>Cryptococcus</taxon>
        <taxon>Cryptococcus gattii species complex</taxon>
    </lineage>
</organism>